<evidence type="ECO:0000313" key="3">
    <source>
        <dbReference type="EMBL" id="MEO1768517.1"/>
    </source>
</evidence>
<reference evidence="3 4" key="2">
    <citation type="submission" date="2024-02" db="EMBL/GenBank/DDBJ databases">
        <title>The Genome Sequence of Enterococcus sp. DIV0159.</title>
        <authorList>
            <person name="Earl A."/>
            <person name="Manson A."/>
            <person name="Gilmore M."/>
            <person name="Sanders J."/>
            <person name="Shea T."/>
            <person name="Howe W."/>
            <person name="Livny J."/>
            <person name="Cuomo C."/>
            <person name="Neafsey D."/>
            <person name="Birren B."/>
        </authorList>
    </citation>
    <scope>NUCLEOTIDE SEQUENCE [LARGE SCALE GENOMIC DNA]</scope>
    <source>
        <strain evidence="3 4">665A</strain>
    </source>
</reference>
<dbReference type="InterPro" id="IPR009061">
    <property type="entry name" value="DNA-bd_dom_put_sf"/>
</dbReference>
<reference evidence="3 4" key="1">
    <citation type="submission" date="2021-03" db="EMBL/GenBank/DDBJ databases">
        <authorList>
            <person name="Gilmore M.S."/>
            <person name="Schwartzman J."/>
            <person name="Van Tyne D."/>
            <person name="Martin M."/>
            <person name="Earl A.M."/>
            <person name="Manson A.L."/>
            <person name="Straub T."/>
            <person name="Salamzade R."/>
            <person name="Saavedra J."/>
            <person name="Lebreton F."/>
            <person name="Prichula J."/>
            <person name="Schaufler K."/>
            <person name="Gaca A."/>
            <person name="Sgardioli B."/>
            <person name="Wagenaar J."/>
            <person name="Strong T."/>
        </authorList>
    </citation>
    <scope>NUCLEOTIDE SEQUENCE [LARGE SCALE GENOMIC DNA]</scope>
    <source>
        <strain evidence="3 4">665A</strain>
    </source>
</reference>
<protein>
    <recommendedName>
        <fullName evidence="2">HTH merR-type domain-containing protein</fullName>
    </recommendedName>
</protein>
<evidence type="ECO:0000259" key="2">
    <source>
        <dbReference type="PROSITE" id="PS50937"/>
    </source>
</evidence>
<evidence type="ECO:0000313" key="4">
    <source>
        <dbReference type="Proteomes" id="UP000664357"/>
    </source>
</evidence>
<dbReference type="InterPro" id="IPR011256">
    <property type="entry name" value="Reg_factor_effector_dom_sf"/>
</dbReference>
<dbReference type="PANTHER" id="PTHR30204">
    <property type="entry name" value="REDOX-CYCLING DRUG-SENSING TRANSCRIPTIONAL ACTIVATOR SOXR"/>
    <property type="match status" value="1"/>
</dbReference>
<sequence length="265" mass="30734">MYTIGEFSKISKLTAKALRYYDQEGLLKPSARGTNGYRYYSVADLDKAELILLLKQFDFTIAEMQEVLAYDLEEADLAGYLFEKRQMLEQRVTQQKELIRQLDNLLTTTKMRERRQMNYEMMVEQLPAEQVALWYFEGTFREIGSYTGKLFQEVKGRANGAPFCLYFDEEVNEIGKMALGVPIKKAFASDKVTITTFPASKVLCTMHIGEYDRLHEAYKALIDYAKEHQLTLDTTWRELYLKGPGKLFKGNPESYQTKILVPIKE</sequence>
<dbReference type="InterPro" id="IPR047057">
    <property type="entry name" value="MerR_fam"/>
</dbReference>
<dbReference type="InterPro" id="IPR010499">
    <property type="entry name" value="AraC_E-bd"/>
</dbReference>
<dbReference type="CDD" id="cd01106">
    <property type="entry name" value="HTH_TipAL-Mta"/>
    <property type="match status" value="1"/>
</dbReference>
<dbReference type="Pfam" id="PF13411">
    <property type="entry name" value="MerR_1"/>
    <property type="match status" value="1"/>
</dbReference>
<dbReference type="Pfam" id="PF06445">
    <property type="entry name" value="GyrI-like"/>
    <property type="match status" value="1"/>
</dbReference>
<dbReference type="Proteomes" id="UP000664357">
    <property type="component" value="Unassembled WGS sequence"/>
</dbReference>
<proteinExistence type="predicted"/>
<comment type="caution">
    <text evidence="3">The sequence shown here is derived from an EMBL/GenBank/DDBJ whole genome shotgun (WGS) entry which is preliminary data.</text>
</comment>
<dbReference type="SMART" id="SM00422">
    <property type="entry name" value="HTH_MERR"/>
    <property type="match status" value="1"/>
</dbReference>
<evidence type="ECO:0000256" key="1">
    <source>
        <dbReference type="ARBA" id="ARBA00023125"/>
    </source>
</evidence>
<dbReference type="InterPro" id="IPR000551">
    <property type="entry name" value="MerR-type_HTH_dom"/>
</dbReference>
<dbReference type="PROSITE" id="PS50937">
    <property type="entry name" value="HTH_MERR_2"/>
    <property type="match status" value="1"/>
</dbReference>
<keyword evidence="4" id="KW-1185">Reference proteome</keyword>
<dbReference type="SUPFAM" id="SSF46955">
    <property type="entry name" value="Putative DNA-binding domain"/>
    <property type="match status" value="1"/>
</dbReference>
<name>A0ABV0EM91_9ENTE</name>
<dbReference type="Gene3D" id="3.20.80.10">
    <property type="entry name" value="Regulatory factor, effector binding domain"/>
    <property type="match status" value="1"/>
</dbReference>
<keyword evidence="1" id="KW-0238">DNA-binding</keyword>
<dbReference type="EMBL" id="JAFREL020000001">
    <property type="protein sequence ID" value="MEO1768517.1"/>
    <property type="molecule type" value="Genomic_DNA"/>
</dbReference>
<accession>A0ABV0EM91</accession>
<dbReference type="InterPro" id="IPR029442">
    <property type="entry name" value="GyrI-like"/>
</dbReference>
<dbReference type="PANTHER" id="PTHR30204:SF96">
    <property type="entry name" value="CHROMOSOME-ANCHORING PROTEIN RACA"/>
    <property type="match status" value="1"/>
</dbReference>
<feature type="domain" description="HTH merR-type" evidence="2">
    <location>
        <begin position="1"/>
        <end position="70"/>
    </location>
</feature>
<dbReference type="RefSeq" id="WP_207705246.1">
    <property type="nucleotide sequence ID" value="NZ_JAFREL020000001.1"/>
</dbReference>
<dbReference type="Gene3D" id="1.10.1660.10">
    <property type="match status" value="1"/>
</dbReference>
<organism evidence="3 4">
    <name type="scientific">Candidatus Enterococcus ferrettii</name>
    <dbReference type="NCBI Taxonomy" id="2815324"/>
    <lineage>
        <taxon>Bacteria</taxon>
        <taxon>Bacillati</taxon>
        <taxon>Bacillota</taxon>
        <taxon>Bacilli</taxon>
        <taxon>Lactobacillales</taxon>
        <taxon>Enterococcaceae</taxon>
        <taxon>Enterococcus</taxon>
    </lineage>
</organism>
<gene>
    <name evidence="3" type="ORF">JZO67_000428</name>
</gene>
<dbReference type="SUPFAM" id="SSF55136">
    <property type="entry name" value="Probable bacterial effector-binding domain"/>
    <property type="match status" value="1"/>
</dbReference>
<dbReference type="SMART" id="SM00871">
    <property type="entry name" value="AraC_E_bind"/>
    <property type="match status" value="1"/>
</dbReference>